<sequence length="74" mass="7950">MLAKEPDQISVGDILRTVGGSWSSVRGMPAEKVTYWGAAAGLPALWSSVHSAIVRVVDQTTVSDLLAGRRHTWC</sequence>
<dbReference type="Gene3D" id="1.10.10.10">
    <property type="entry name" value="Winged helix-like DNA-binding domain superfamily/Winged helix DNA-binding domain"/>
    <property type="match status" value="1"/>
</dbReference>
<name>A0A6F8YTW6_9ACTN</name>
<dbReference type="Pfam" id="PF02082">
    <property type="entry name" value="Rrf2"/>
    <property type="match status" value="1"/>
</dbReference>
<protein>
    <submittedName>
        <fullName evidence="1">Uncharacterized protein</fullName>
    </submittedName>
</protein>
<dbReference type="AlphaFoldDB" id="A0A6F8YTW6"/>
<reference evidence="1 2" key="2">
    <citation type="submission" date="2020-03" db="EMBL/GenBank/DDBJ databases">
        <authorList>
            <person name="Ichikawa N."/>
            <person name="Kimura A."/>
            <person name="Kitahashi Y."/>
            <person name="Uohara A."/>
        </authorList>
    </citation>
    <scope>NUCLEOTIDE SEQUENCE [LARGE SCALE GENOMIC DNA]</scope>
    <source>
        <strain evidence="1 2">NBRC 105367</strain>
    </source>
</reference>
<dbReference type="PROSITE" id="PS51197">
    <property type="entry name" value="HTH_RRF2_2"/>
    <property type="match status" value="1"/>
</dbReference>
<dbReference type="Proteomes" id="UP000503011">
    <property type="component" value="Chromosome"/>
</dbReference>
<dbReference type="KEGG" id="psuu:Psuf_068900"/>
<reference evidence="1 2" key="1">
    <citation type="submission" date="2020-03" db="EMBL/GenBank/DDBJ databases">
        <title>Whole genome shotgun sequence of Phytohabitans suffuscus NBRC 105367.</title>
        <authorList>
            <person name="Komaki H."/>
            <person name="Tamura T."/>
        </authorList>
    </citation>
    <scope>NUCLEOTIDE SEQUENCE [LARGE SCALE GENOMIC DNA]</scope>
    <source>
        <strain evidence="1 2">NBRC 105367</strain>
    </source>
</reference>
<dbReference type="InterPro" id="IPR036390">
    <property type="entry name" value="WH_DNA-bd_sf"/>
</dbReference>
<dbReference type="InterPro" id="IPR000944">
    <property type="entry name" value="Tscrpt_reg_Rrf2"/>
</dbReference>
<evidence type="ECO:0000313" key="2">
    <source>
        <dbReference type="Proteomes" id="UP000503011"/>
    </source>
</evidence>
<dbReference type="SUPFAM" id="SSF46785">
    <property type="entry name" value="Winged helix' DNA-binding domain"/>
    <property type="match status" value="1"/>
</dbReference>
<proteinExistence type="predicted"/>
<accession>A0A6F8YTW6</accession>
<organism evidence="1 2">
    <name type="scientific">Phytohabitans suffuscus</name>
    <dbReference type="NCBI Taxonomy" id="624315"/>
    <lineage>
        <taxon>Bacteria</taxon>
        <taxon>Bacillati</taxon>
        <taxon>Actinomycetota</taxon>
        <taxon>Actinomycetes</taxon>
        <taxon>Micromonosporales</taxon>
        <taxon>Micromonosporaceae</taxon>
    </lineage>
</organism>
<gene>
    <name evidence="1" type="ORF">Psuf_068900</name>
</gene>
<dbReference type="EMBL" id="AP022871">
    <property type="protein sequence ID" value="BCB89577.1"/>
    <property type="molecule type" value="Genomic_DNA"/>
</dbReference>
<evidence type="ECO:0000313" key="1">
    <source>
        <dbReference type="EMBL" id="BCB89577.1"/>
    </source>
</evidence>
<dbReference type="InterPro" id="IPR036388">
    <property type="entry name" value="WH-like_DNA-bd_sf"/>
</dbReference>
<keyword evidence="2" id="KW-1185">Reference proteome</keyword>